<dbReference type="GO" id="GO:0005737">
    <property type="term" value="C:cytoplasm"/>
    <property type="evidence" value="ECO:0007669"/>
    <property type="project" value="TreeGrafter"/>
</dbReference>
<organism evidence="2 3">
    <name type="scientific">Crucibulum laeve</name>
    <dbReference type="NCBI Taxonomy" id="68775"/>
    <lineage>
        <taxon>Eukaryota</taxon>
        <taxon>Fungi</taxon>
        <taxon>Dikarya</taxon>
        <taxon>Basidiomycota</taxon>
        <taxon>Agaricomycotina</taxon>
        <taxon>Agaricomycetes</taxon>
        <taxon>Agaricomycetidae</taxon>
        <taxon>Agaricales</taxon>
        <taxon>Agaricineae</taxon>
        <taxon>Nidulariaceae</taxon>
        <taxon>Crucibulum</taxon>
    </lineage>
</organism>
<dbReference type="OrthoDB" id="3262423at2759"/>
<evidence type="ECO:0000313" key="3">
    <source>
        <dbReference type="Proteomes" id="UP000308652"/>
    </source>
</evidence>
<dbReference type="EMBL" id="ML213590">
    <property type="protein sequence ID" value="TFK44167.1"/>
    <property type="molecule type" value="Genomic_DNA"/>
</dbReference>
<name>A0A5C3MGX6_9AGAR</name>
<dbReference type="PANTHER" id="PTHR11188">
    <property type="entry name" value="ARRESTIN DOMAIN CONTAINING PROTEIN"/>
    <property type="match status" value="1"/>
</dbReference>
<dbReference type="PANTHER" id="PTHR11188:SF17">
    <property type="entry name" value="FI21816P1"/>
    <property type="match status" value="1"/>
</dbReference>
<dbReference type="Proteomes" id="UP000308652">
    <property type="component" value="Unassembled WGS sequence"/>
</dbReference>
<accession>A0A5C3MGX6</accession>
<reference evidence="2 3" key="1">
    <citation type="journal article" date="2019" name="Nat. Ecol. Evol.">
        <title>Megaphylogeny resolves global patterns of mushroom evolution.</title>
        <authorList>
            <person name="Varga T."/>
            <person name="Krizsan K."/>
            <person name="Foldi C."/>
            <person name="Dima B."/>
            <person name="Sanchez-Garcia M."/>
            <person name="Sanchez-Ramirez S."/>
            <person name="Szollosi G.J."/>
            <person name="Szarkandi J.G."/>
            <person name="Papp V."/>
            <person name="Albert L."/>
            <person name="Andreopoulos W."/>
            <person name="Angelini C."/>
            <person name="Antonin V."/>
            <person name="Barry K.W."/>
            <person name="Bougher N.L."/>
            <person name="Buchanan P."/>
            <person name="Buyck B."/>
            <person name="Bense V."/>
            <person name="Catcheside P."/>
            <person name="Chovatia M."/>
            <person name="Cooper J."/>
            <person name="Damon W."/>
            <person name="Desjardin D."/>
            <person name="Finy P."/>
            <person name="Geml J."/>
            <person name="Haridas S."/>
            <person name="Hughes K."/>
            <person name="Justo A."/>
            <person name="Karasinski D."/>
            <person name="Kautmanova I."/>
            <person name="Kiss B."/>
            <person name="Kocsube S."/>
            <person name="Kotiranta H."/>
            <person name="LaButti K.M."/>
            <person name="Lechner B.E."/>
            <person name="Liimatainen K."/>
            <person name="Lipzen A."/>
            <person name="Lukacs Z."/>
            <person name="Mihaltcheva S."/>
            <person name="Morgado L.N."/>
            <person name="Niskanen T."/>
            <person name="Noordeloos M.E."/>
            <person name="Ohm R.A."/>
            <person name="Ortiz-Santana B."/>
            <person name="Ovrebo C."/>
            <person name="Racz N."/>
            <person name="Riley R."/>
            <person name="Savchenko A."/>
            <person name="Shiryaev A."/>
            <person name="Soop K."/>
            <person name="Spirin V."/>
            <person name="Szebenyi C."/>
            <person name="Tomsovsky M."/>
            <person name="Tulloss R.E."/>
            <person name="Uehling J."/>
            <person name="Grigoriev I.V."/>
            <person name="Vagvolgyi C."/>
            <person name="Papp T."/>
            <person name="Martin F.M."/>
            <person name="Miettinen O."/>
            <person name="Hibbett D.S."/>
            <person name="Nagy L.G."/>
        </authorList>
    </citation>
    <scope>NUCLEOTIDE SEQUENCE [LARGE SCALE GENOMIC DNA]</scope>
    <source>
        <strain evidence="2 3">CBS 166.37</strain>
    </source>
</reference>
<feature type="compositionally biased region" description="Low complexity" evidence="1">
    <location>
        <begin position="83"/>
        <end position="94"/>
    </location>
</feature>
<proteinExistence type="predicted"/>
<evidence type="ECO:0008006" key="4">
    <source>
        <dbReference type="Google" id="ProtNLM"/>
    </source>
</evidence>
<dbReference type="InterPro" id="IPR014756">
    <property type="entry name" value="Ig_E-set"/>
</dbReference>
<dbReference type="InterPro" id="IPR050357">
    <property type="entry name" value="Arrestin_domain-protein"/>
</dbReference>
<evidence type="ECO:0000313" key="2">
    <source>
        <dbReference type="EMBL" id="TFK44167.1"/>
    </source>
</evidence>
<protein>
    <recommendedName>
        <fullName evidence="4">Arrestin-like N-terminal domain-containing protein</fullName>
    </recommendedName>
</protein>
<dbReference type="AlphaFoldDB" id="A0A5C3MGX6"/>
<dbReference type="GO" id="GO:0015031">
    <property type="term" value="P:protein transport"/>
    <property type="evidence" value="ECO:0007669"/>
    <property type="project" value="TreeGrafter"/>
</dbReference>
<dbReference type="Gene3D" id="2.60.40.640">
    <property type="match status" value="1"/>
</dbReference>
<feature type="region of interest" description="Disordered" evidence="1">
    <location>
        <begin position="1"/>
        <end position="34"/>
    </location>
</feature>
<dbReference type="InterPro" id="IPR014752">
    <property type="entry name" value="Arrestin-like_C"/>
</dbReference>
<dbReference type="SUPFAM" id="SSF81296">
    <property type="entry name" value="E set domains"/>
    <property type="match status" value="1"/>
</dbReference>
<gene>
    <name evidence="2" type="ORF">BDQ12DRAFT_640627</name>
</gene>
<keyword evidence="3" id="KW-1185">Reference proteome</keyword>
<sequence>MSFFRSKEWSSNLPTSRRSSSNNRDATTRPQSAAFSLRSVLPEYSAENPISSGSIIYENIYHSHDEPESPLPPPRYSAMFTQAPGPSSSNAPASEAHEFHIGVSGKSKPWGTFKILSRTDPSTHKLPRFYGGDNITGIVELMLNASQNIQSISLTLKGVIIISAVVDTGSHTFLNHSITLWSKASGDPRDTLPSATKFEGRLKGDYSFPFSFPFPTDIGTAGGGRLVQWSPTPQTFLERGTGVSVQYELILRISHGMLRPDSLSKTKVIYVPEITPEPLSIAHQATYRDRGVLPGPAADPAGWSTLDPAVVHGLLLNERKTTLECALSLANPVCYTRGTVIPCYLTISGTDSQSLDFLASPRAIDVRLKRTIKFFEDPKRQDGAKEEVEQVANAVWWIPPKDVPQETNTRRLQGEIHLPKDLPATCGFMLFFIEYAVELFPFVSPTIFSPDKTDEVVISYPVVVATFHGTGPEPVPFTEPPRRKNKAAEVTDVEYLPGRGSTI</sequence>
<feature type="compositionally biased region" description="Low complexity" evidence="1">
    <location>
        <begin position="10"/>
        <end position="24"/>
    </location>
</feature>
<feature type="region of interest" description="Disordered" evidence="1">
    <location>
        <begin position="64"/>
        <end position="96"/>
    </location>
</feature>
<evidence type="ECO:0000256" key="1">
    <source>
        <dbReference type="SAM" id="MobiDB-lite"/>
    </source>
</evidence>